<evidence type="ECO:0000313" key="1">
    <source>
        <dbReference type="EMBL" id="GAA3971262.1"/>
    </source>
</evidence>
<dbReference type="RefSeq" id="WP_344767446.1">
    <property type="nucleotide sequence ID" value="NZ_BAABAK010000011.1"/>
</dbReference>
<dbReference type="EMBL" id="BAABAK010000011">
    <property type="protein sequence ID" value="GAA3971262.1"/>
    <property type="molecule type" value="Genomic_DNA"/>
</dbReference>
<organism evidence="1 2">
    <name type="scientific">Pedobacter ginsengiterrae</name>
    <dbReference type="NCBI Taxonomy" id="871696"/>
    <lineage>
        <taxon>Bacteria</taxon>
        <taxon>Pseudomonadati</taxon>
        <taxon>Bacteroidota</taxon>
        <taxon>Sphingobacteriia</taxon>
        <taxon>Sphingobacteriales</taxon>
        <taxon>Sphingobacteriaceae</taxon>
        <taxon>Pedobacter</taxon>
    </lineage>
</organism>
<evidence type="ECO:0008006" key="3">
    <source>
        <dbReference type="Google" id="ProtNLM"/>
    </source>
</evidence>
<name>A0ABP7PTX7_9SPHI</name>
<keyword evidence="2" id="KW-1185">Reference proteome</keyword>
<reference evidence="2" key="1">
    <citation type="journal article" date="2019" name="Int. J. Syst. Evol. Microbiol.">
        <title>The Global Catalogue of Microorganisms (GCM) 10K type strain sequencing project: providing services to taxonomists for standard genome sequencing and annotation.</title>
        <authorList>
            <consortium name="The Broad Institute Genomics Platform"/>
            <consortium name="The Broad Institute Genome Sequencing Center for Infectious Disease"/>
            <person name="Wu L."/>
            <person name="Ma J."/>
        </authorList>
    </citation>
    <scope>NUCLEOTIDE SEQUENCE [LARGE SCALE GENOMIC DNA]</scope>
    <source>
        <strain evidence="2">JCM 17338</strain>
    </source>
</reference>
<dbReference type="Proteomes" id="UP001501081">
    <property type="component" value="Unassembled WGS sequence"/>
</dbReference>
<protein>
    <recommendedName>
        <fullName evidence="3">Fibronectin type-III domain-containing protein</fullName>
    </recommendedName>
</protein>
<sequence length="1654" mass="186026">MLSVDNKYAFCADYSSLAVCLSAIQTAQQNGDFQAERTLLQMLEHFEKDLLKKLYLRTIRVLGILYQVEGVQSYIGGDFTAKDFIARDFNIGLLQLNGPITDLSAYLAGDFEDEDFTHLDFWVGFQDFTQAGYAAVFKTIINMFAELCSRSTEIANSEKWILDAALIPVLDGLEAIKVYLQIRGLNLCTATEVVKNNDSGVFLQASGSDGADGVAEGLLLRWSLTGQLGQNHLPKGDYYNSQPPPGDFNRPNDYVRIYRTAYSPEVLSIDFEAKRPVINFELKIWSYVLVYAIGDKTMSTRVNLIFTDAQIYNLLAATLDPQLYFYDFLNAYSGIISVEISKKSAFKIGFDFMTESDDQAVLKVEAVCKTSDSEDEPQLIHKTFLSSEASAQEILADNIQSLRIRKTPGSLLKSFYFETYDDFQRMRQSSDWTQIGQGFGLSLNDSTVFERLEHQDYPIDNLWPQYNQGTKVRIANYQDKWSGNDLDAPSLKEAVLTYLDLSATDSRATSIVKKAGATELDEGFAISYLDILNLQAMDYHMARMLGLGHIDKINSNDAYVYRLEYTNRKSVTNSTVSVHNYISLPVSKSDKRLPEKPLIRAVNYGLPTQGETDQKLFDQQGYSSLGRVRAVNIGRELFDDEKAGESFFESLQEEINDNIFEHPKPVAFGIEYKKDGESVFRKPEITQEKSLGKVFYAYDEQNTGQGVVETTLVPDDELSLYIHFERETGIHWYAVYGVNWFSRASEISEQVATDLTEFPNQNTLTPPENLAVHYIQKEDTPVFTTSREQGWLESRKNEFPGQDTGLTRVTFNWTDITDVSGFDNIESAQDDIVRPAKVAALFIPSLPLEITGQISRIQAIDGMEDRLLLQTGSYIQINGELISPEILPSDFFKFQNAILSTAEGQFKVLSVAAGVNGPAIVIGKNRSYDTVSDPLAADFYGVEKKYNAPRVNSRFSMTENLSRSENWNALAQQVDLISFADAQDPVIESYNDSEGNTSKFWIGGINQPAIVTPLFGPGNPQNLAGVYKISFSANFILPEHPQNIVPFDPANPGANPPGSLNPYVEWYKGTVRMLSENPDERKTLEVLRIENQGALELYVIDADYTQNPIQISDSPQDQIEVNFHPGYRVYYYAESISVFNAENIMPLGEETQRKTLFGLQALQGTSVESGFSSSVSLPGVLMARRVEEPVTPEPPLISAQKVRPDETGKAALTFDLKIAADLNGNARKPFGFSFYRIAVDDAFIALYQPDTIAQIYQDIERLSTDEFADTRYYEFINLIIDESTGHFKVFDALPEPYGFPDPDKLGLTDPLDSLAVRKMKYYSAIVSALLPLTEQVPIFSFLKTGLITENLSPVIRDINGNLLSASDAAFNPFPMVRKYTNLEFPGSTFIRFTDYFLNQASRTQYFYAAAETTNELVNGDLSPFSGPVSILHTMRPDIPVLSGFKVVPAINGEALRIDFNLNAVAEIEQISKIRIYRSTELVSLEHPQGISPYFDVLISDSSLMGFQLTDELEDFFLIPYGETLYYRFYLIRTIINEFNQNEDVLSLGSAVTPVRLIDTLNPEAPQISFDEADRKLSWPATANRGSYYLFQQNSKGNWQRIFSSESINNEPMEYPLPEDLSFYDQEGNRVYYRFKVRAENSSGLTSLEEKELTI</sequence>
<accession>A0ABP7PTX7</accession>
<evidence type="ECO:0000313" key="2">
    <source>
        <dbReference type="Proteomes" id="UP001501081"/>
    </source>
</evidence>
<gene>
    <name evidence="1" type="ORF">GCM10022246_24690</name>
</gene>
<proteinExistence type="predicted"/>
<comment type="caution">
    <text evidence="1">The sequence shown here is derived from an EMBL/GenBank/DDBJ whole genome shotgun (WGS) entry which is preliminary data.</text>
</comment>